<dbReference type="EMBL" id="VTHL01000002">
    <property type="protein sequence ID" value="TYZ13394.1"/>
    <property type="molecule type" value="Genomic_DNA"/>
</dbReference>
<feature type="signal peptide" evidence="1">
    <location>
        <begin position="1"/>
        <end position="21"/>
    </location>
</feature>
<proteinExistence type="predicted"/>
<gene>
    <name evidence="3" type="ORF">FY528_03005</name>
</gene>
<dbReference type="Proteomes" id="UP000322791">
    <property type="component" value="Unassembled WGS sequence"/>
</dbReference>
<evidence type="ECO:0000256" key="1">
    <source>
        <dbReference type="SAM" id="SignalP"/>
    </source>
</evidence>
<evidence type="ECO:0000313" key="4">
    <source>
        <dbReference type="Proteomes" id="UP000322791"/>
    </source>
</evidence>
<dbReference type="InterPro" id="IPR025665">
    <property type="entry name" value="Beta-barrel_OMP_2"/>
</dbReference>
<evidence type="ECO:0000259" key="2">
    <source>
        <dbReference type="Pfam" id="PF13568"/>
    </source>
</evidence>
<name>A0A5D6VFU4_9BACT</name>
<keyword evidence="1" id="KW-0732">Signal</keyword>
<feature type="domain" description="Outer membrane protein beta-barrel" evidence="2">
    <location>
        <begin position="21"/>
        <end position="191"/>
    </location>
</feature>
<comment type="caution">
    <text evidence="3">The sequence shown here is derived from an EMBL/GenBank/DDBJ whole genome shotgun (WGS) entry which is preliminary data.</text>
</comment>
<reference evidence="3 4" key="1">
    <citation type="submission" date="2019-08" db="EMBL/GenBank/DDBJ databases">
        <authorList>
            <person name="Seo M.-J."/>
        </authorList>
    </citation>
    <scope>NUCLEOTIDE SEQUENCE [LARGE SCALE GENOMIC DNA]</scope>
    <source>
        <strain evidence="3 4">KIGAM108</strain>
    </source>
</reference>
<dbReference type="RefSeq" id="WP_149069511.1">
    <property type="nucleotide sequence ID" value="NZ_VTHL01000002.1"/>
</dbReference>
<organism evidence="3 4">
    <name type="scientific">Hymenobacter lutimineralis</name>
    <dbReference type="NCBI Taxonomy" id="2606448"/>
    <lineage>
        <taxon>Bacteria</taxon>
        <taxon>Pseudomonadati</taxon>
        <taxon>Bacteroidota</taxon>
        <taxon>Cytophagia</taxon>
        <taxon>Cytophagales</taxon>
        <taxon>Hymenobacteraceae</taxon>
        <taxon>Hymenobacter</taxon>
    </lineage>
</organism>
<accession>A0A5D6VFU4</accession>
<dbReference type="AlphaFoldDB" id="A0A5D6VFU4"/>
<protein>
    <submittedName>
        <fullName evidence="3">PorT family protein</fullName>
    </submittedName>
</protein>
<feature type="chain" id="PRO_5022934085" evidence="1">
    <location>
        <begin position="22"/>
        <end position="331"/>
    </location>
</feature>
<dbReference type="Pfam" id="PF13568">
    <property type="entry name" value="OMP_b-brl_2"/>
    <property type="match status" value="1"/>
</dbReference>
<keyword evidence="4" id="KW-1185">Reference proteome</keyword>
<evidence type="ECO:0000313" key="3">
    <source>
        <dbReference type="EMBL" id="TYZ13394.1"/>
    </source>
</evidence>
<sequence length="331" mass="36939">MRFFTPALCSILITFSTAVYAQRVAIGPRAGMSFSRLNGLEGNRYRSVSHQYAGVNLIFRAQQQLTLQSGLEWVRKGYKSKSGALINAGSSSYLEQDNAQLDYLDIPLLAHYQGKNWSLGLGPRYSILLQTQRNVQRTLLPSGEVEYFRQTDNSNRVYSNSTLGFITQAAYQLPGGFGVDVRFNQDFSQIINRQPFTKMMNVQAGLTYYFALDKRKIPGGTKRDSLAVALNSFKITEQQNVTRANIQRVGEGQTIRLVRSQNATGANITNLQLLGSSGNVEQSGIQNSGFVGFRNVVFPFQGTISYLVNSVPIRLQFTIYEPGDWSVFMSN</sequence>